<proteinExistence type="predicted"/>
<sequence>MNLVGIAHPEHPDRELVDLLFFPTGGGKTEAYLGFAEKVIKKQDQDWSVIQASPKYKFLFFLIG</sequence>
<gene>
    <name evidence="1" type="ORF">H6G81_34570</name>
</gene>
<comment type="caution">
    <text evidence="1">The sequence shown here is derived from an EMBL/GenBank/DDBJ whole genome shotgun (WGS) entry which is preliminary data.</text>
</comment>
<dbReference type="EMBL" id="JACJTA010000162">
    <property type="protein sequence ID" value="MBD2609480.1"/>
    <property type="molecule type" value="Genomic_DNA"/>
</dbReference>
<evidence type="ECO:0000313" key="1">
    <source>
        <dbReference type="EMBL" id="MBD2609480.1"/>
    </source>
</evidence>
<protein>
    <recommendedName>
        <fullName evidence="3">Helicase/UvrB N-terminal domain-containing protein</fullName>
    </recommendedName>
</protein>
<accession>A0ABR8H0Y2</accession>
<organism evidence="1 2">
    <name type="scientific">Scytonema hofmannii FACHB-248</name>
    <dbReference type="NCBI Taxonomy" id="1842502"/>
    <lineage>
        <taxon>Bacteria</taxon>
        <taxon>Bacillati</taxon>
        <taxon>Cyanobacteriota</taxon>
        <taxon>Cyanophyceae</taxon>
        <taxon>Nostocales</taxon>
        <taxon>Scytonemataceae</taxon>
        <taxon>Scytonema</taxon>
    </lineage>
</organism>
<dbReference type="RefSeq" id="WP_190910000.1">
    <property type="nucleotide sequence ID" value="NZ_JACJTA010000162.1"/>
</dbReference>
<evidence type="ECO:0008006" key="3">
    <source>
        <dbReference type="Google" id="ProtNLM"/>
    </source>
</evidence>
<name>A0ABR8H0Y2_9CYAN</name>
<reference evidence="1 2" key="1">
    <citation type="journal article" date="2020" name="ISME J.">
        <title>Comparative genomics reveals insights into cyanobacterial evolution and habitat adaptation.</title>
        <authorList>
            <person name="Chen M.Y."/>
            <person name="Teng W.K."/>
            <person name="Zhao L."/>
            <person name="Hu C.X."/>
            <person name="Zhou Y.K."/>
            <person name="Han B.P."/>
            <person name="Song L.R."/>
            <person name="Shu W.S."/>
        </authorList>
    </citation>
    <scope>NUCLEOTIDE SEQUENCE [LARGE SCALE GENOMIC DNA]</scope>
    <source>
        <strain evidence="1 2">FACHB-248</strain>
    </source>
</reference>
<evidence type="ECO:0000313" key="2">
    <source>
        <dbReference type="Proteomes" id="UP000660380"/>
    </source>
</evidence>
<dbReference type="Proteomes" id="UP000660380">
    <property type="component" value="Unassembled WGS sequence"/>
</dbReference>
<keyword evidence="2" id="KW-1185">Reference proteome</keyword>